<keyword evidence="1" id="KW-1133">Transmembrane helix</keyword>
<feature type="domain" description="Phosphodiester glycosidase" evidence="2">
    <location>
        <begin position="154"/>
        <end position="328"/>
    </location>
</feature>
<organism evidence="3 4">
    <name type="scientific">Candidatus Enterococcus lemimoniae</name>
    <dbReference type="NCBI Taxonomy" id="1834167"/>
    <lineage>
        <taxon>Bacteria</taxon>
        <taxon>Bacillati</taxon>
        <taxon>Bacillota</taxon>
        <taxon>Bacilli</taxon>
        <taxon>Lactobacillales</taxon>
        <taxon>Enterococcaceae</taxon>
        <taxon>Enterococcus</taxon>
    </lineage>
</organism>
<dbReference type="Pfam" id="PF09992">
    <property type="entry name" value="NAGPA"/>
    <property type="match status" value="1"/>
</dbReference>
<dbReference type="PANTHER" id="PTHR40446">
    <property type="entry name" value="N-ACETYLGLUCOSAMINE-1-PHOSPHODIESTER ALPHA-N-ACETYLGLUCOSAMINIDASE"/>
    <property type="match status" value="1"/>
</dbReference>
<reference evidence="4" key="1">
    <citation type="submission" date="2017-05" db="EMBL/GenBank/DDBJ databases">
        <title>The Genome Sequence of EEnterococcus faecalis 9F2_4866.</title>
        <authorList>
            <consortium name="The Broad Institute Genomics Platform"/>
            <consortium name="The Broad Institute Genomic Center for Infectious Diseases"/>
            <person name="Earl A."/>
            <person name="Manson A."/>
            <person name="Schwartman J."/>
            <person name="Gilmore M."/>
            <person name="Abouelleil A."/>
            <person name="Cao P."/>
            <person name="Chapman S."/>
            <person name="Cusick C."/>
            <person name="Shea T."/>
            <person name="Young S."/>
            <person name="Neafsey D."/>
            <person name="Nusbaum C."/>
            <person name="Birren B."/>
        </authorList>
    </citation>
    <scope>NUCLEOTIDE SEQUENCE [LARGE SCALE GENOMIC DNA]</scope>
    <source>
        <strain evidence="4">12C11_DIV0727</strain>
    </source>
</reference>
<sequence length="330" mass="35209">MKNKKRKLKKLLITISAIGVFVLGGVFTFFHTNVFAKQRDLWVQTAMSTSNHKWLATTFLSSEEIEAILAKYTVVNSENSDSASVKIQTAVSTSSSNTTTSVVGETSLKEISGSTYQGYVVTVKDPSKVALTTNLDSLNQGQLVSETLAETASIQAIVNAGGFDFNRQSDSSVSTINSGIIQDGQLIYGSAEEETQWIGMSKEGKLILGTYTFKDALAAGIDDAIEFGPYLLINGEDQIENEETGGLQPRTAIGQSSDGTIFLVVIEGRSTSSAGASLYDLQEIMKDLGVINAANLDGGGSSELFYEGNLINDLSNGSERAVTTVFTVAK</sequence>
<name>A0ABZ2T939_9ENTE</name>
<evidence type="ECO:0000256" key="1">
    <source>
        <dbReference type="SAM" id="Phobius"/>
    </source>
</evidence>
<dbReference type="PANTHER" id="PTHR40446:SF2">
    <property type="entry name" value="N-ACETYLGLUCOSAMINE-1-PHOSPHODIESTER ALPHA-N-ACETYLGLUCOSAMINIDASE"/>
    <property type="match status" value="1"/>
</dbReference>
<keyword evidence="1" id="KW-0812">Transmembrane</keyword>
<accession>A0ABZ2T939</accession>
<dbReference type="EMBL" id="CP147248">
    <property type="protein sequence ID" value="WYJ86639.1"/>
    <property type="molecule type" value="Genomic_DNA"/>
</dbReference>
<keyword evidence="4" id="KW-1185">Reference proteome</keyword>
<protein>
    <recommendedName>
        <fullName evidence="2">Phosphodiester glycosidase domain-containing protein</fullName>
    </recommendedName>
</protein>
<dbReference type="RefSeq" id="WP_086443785.1">
    <property type="nucleotide sequence ID" value="NZ_CP147248.1"/>
</dbReference>
<dbReference type="Proteomes" id="UP000195080">
    <property type="component" value="Chromosome"/>
</dbReference>
<evidence type="ECO:0000313" key="4">
    <source>
        <dbReference type="Proteomes" id="UP000195080"/>
    </source>
</evidence>
<keyword evidence="1" id="KW-0472">Membrane</keyword>
<feature type="transmembrane region" description="Helical" evidence="1">
    <location>
        <begin position="12"/>
        <end position="30"/>
    </location>
</feature>
<dbReference type="InterPro" id="IPR018711">
    <property type="entry name" value="NAGPA"/>
</dbReference>
<evidence type="ECO:0000259" key="2">
    <source>
        <dbReference type="Pfam" id="PF09992"/>
    </source>
</evidence>
<evidence type="ECO:0000313" key="3">
    <source>
        <dbReference type="EMBL" id="WYJ86639.1"/>
    </source>
</evidence>
<proteinExistence type="predicted"/>
<gene>
    <name evidence="3" type="ORF">A5866_001723</name>
</gene>